<dbReference type="AlphaFoldDB" id="A0A1G6UFZ4"/>
<name>A0A1G6UFZ4_9GAMM</name>
<dbReference type="Gene3D" id="3.10.20.560">
    <property type="entry name" value="Phenol hydroxylase"/>
    <property type="match status" value="1"/>
</dbReference>
<dbReference type="RefSeq" id="WP_059392798.1">
    <property type="nucleotide sequence ID" value="NZ_FMZQ01000015.1"/>
</dbReference>
<dbReference type="GO" id="GO:0018662">
    <property type="term" value="F:phenol 2-monooxygenase activity"/>
    <property type="evidence" value="ECO:0007669"/>
    <property type="project" value="InterPro"/>
</dbReference>
<accession>A0A1G6UFZ4</accession>
<dbReference type="Pfam" id="PF04663">
    <property type="entry name" value="Phenol_monoox"/>
    <property type="match status" value="1"/>
</dbReference>
<gene>
    <name evidence="1" type="ORF">SAMN05216576_115133</name>
</gene>
<sequence>MTVNAISEYRATPRDLQANFHGMQMLYVYWEKHLMFCSPFAFLVAPAMTFGAFLEQVFMEAIKAHPDSARIDFSAAVWQLNGQPFTADPSASLEANGIDHKSLLRLSTPGLNGVQGSCS</sequence>
<dbReference type="InterPro" id="IPR006756">
    <property type="entry name" value="Phenol_hydroxylase"/>
</dbReference>
<proteinExistence type="predicted"/>
<protein>
    <submittedName>
        <fullName evidence="1">Phenol hydroxylase P4 protein</fullName>
    </submittedName>
</protein>
<evidence type="ECO:0000313" key="1">
    <source>
        <dbReference type="EMBL" id="SDD39517.1"/>
    </source>
</evidence>
<evidence type="ECO:0000313" key="2">
    <source>
        <dbReference type="Proteomes" id="UP000199467"/>
    </source>
</evidence>
<organism evidence="1 2">
    <name type="scientific">Ectopseudomonas chengduensis</name>
    <dbReference type="NCBI Taxonomy" id="489632"/>
    <lineage>
        <taxon>Bacteria</taxon>
        <taxon>Pseudomonadati</taxon>
        <taxon>Pseudomonadota</taxon>
        <taxon>Gammaproteobacteria</taxon>
        <taxon>Pseudomonadales</taxon>
        <taxon>Pseudomonadaceae</taxon>
        <taxon>Ectopseudomonas</taxon>
    </lineage>
</organism>
<dbReference type="Proteomes" id="UP000199467">
    <property type="component" value="Unassembled WGS sequence"/>
</dbReference>
<keyword evidence="2" id="KW-1185">Reference proteome</keyword>
<dbReference type="InterPro" id="IPR043010">
    <property type="entry name" value="Phenol_hydroxylase_sf"/>
</dbReference>
<reference evidence="2" key="1">
    <citation type="submission" date="2016-10" db="EMBL/GenBank/DDBJ databases">
        <authorList>
            <person name="Varghese N."/>
            <person name="Submissions S."/>
        </authorList>
    </citation>
    <scope>NUCLEOTIDE SEQUENCE [LARGE SCALE GENOMIC DNA]</scope>
    <source>
        <strain evidence="2">DSM 26382</strain>
    </source>
</reference>
<dbReference type="EMBL" id="FMZQ01000015">
    <property type="protein sequence ID" value="SDD39517.1"/>
    <property type="molecule type" value="Genomic_DNA"/>
</dbReference>